<evidence type="ECO:0000313" key="8">
    <source>
        <dbReference type="Proteomes" id="UP000502248"/>
    </source>
</evidence>
<dbReference type="RefSeq" id="WP_169279406.1">
    <property type="nucleotide sequence ID" value="NZ_CP051680.1"/>
</dbReference>
<reference evidence="7 8" key="1">
    <citation type="submission" date="2020-04" db="EMBL/GenBank/DDBJ databases">
        <title>Genome sequencing of novel species.</title>
        <authorList>
            <person name="Heo J."/>
            <person name="Kim S.-J."/>
            <person name="Kim J.-S."/>
            <person name="Hong S.-B."/>
            <person name="Kwon S.-W."/>
        </authorList>
    </citation>
    <scope>NUCLEOTIDE SEQUENCE [LARGE SCALE GENOMIC DNA]</scope>
    <source>
        <strain evidence="7 8">MFER-1</strain>
    </source>
</reference>
<feature type="domain" description="ABC-2 type transporter transmembrane" evidence="6">
    <location>
        <begin position="27"/>
        <end position="167"/>
    </location>
</feature>
<keyword evidence="4 5" id="KW-0472">Membrane</keyword>
<dbReference type="KEGG" id="cheb:HH215_07930"/>
<feature type="transmembrane region" description="Helical" evidence="5">
    <location>
        <begin position="692"/>
        <end position="711"/>
    </location>
</feature>
<protein>
    <submittedName>
        <fullName evidence="7">YhgE/Pip domain-containing protein</fullName>
    </submittedName>
</protein>
<dbReference type="PANTHER" id="PTHR43077">
    <property type="entry name" value="TRANSPORT PERMEASE YVFS-RELATED"/>
    <property type="match status" value="1"/>
</dbReference>
<feature type="transmembrane region" description="Helical" evidence="5">
    <location>
        <begin position="533"/>
        <end position="553"/>
    </location>
</feature>
<evidence type="ECO:0000259" key="6">
    <source>
        <dbReference type="Pfam" id="PF12698"/>
    </source>
</evidence>
<proteinExistence type="predicted"/>
<evidence type="ECO:0000313" key="7">
    <source>
        <dbReference type="EMBL" id="QJD83109.1"/>
    </source>
</evidence>
<evidence type="ECO:0000256" key="2">
    <source>
        <dbReference type="ARBA" id="ARBA00022692"/>
    </source>
</evidence>
<dbReference type="InterPro" id="IPR017500">
    <property type="entry name" value="Phage_infect_YhgE_N"/>
</dbReference>
<dbReference type="InterPro" id="IPR013525">
    <property type="entry name" value="ABC2_TM"/>
</dbReference>
<comment type="subcellular location">
    <subcellularLocation>
        <location evidence="1">Membrane</location>
        <topology evidence="1">Multi-pass membrane protein</topology>
    </subcellularLocation>
</comment>
<dbReference type="AlphaFoldDB" id="A0A7Z2VHE8"/>
<evidence type="ECO:0000256" key="5">
    <source>
        <dbReference type="SAM" id="Phobius"/>
    </source>
</evidence>
<dbReference type="NCBIfam" id="TIGR03061">
    <property type="entry name" value="pip_yhgE_Nterm"/>
    <property type="match status" value="1"/>
</dbReference>
<keyword evidence="8" id="KW-1185">Reference proteome</keyword>
<dbReference type="InterPro" id="IPR023908">
    <property type="entry name" value="xxxLxxG_rpt"/>
</dbReference>
<evidence type="ECO:0000256" key="1">
    <source>
        <dbReference type="ARBA" id="ARBA00004141"/>
    </source>
</evidence>
<dbReference type="NCBIfam" id="TIGR03057">
    <property type="entry name" value="xxxLxxG_by_4"/>
    <property type="match status" value="3"/>
</dbReference>
<evidence type="ECO:0000256" key="3">
    <source>
        <dbReference type="ARBA" id="ARBA00022989"/>
    </source>
</evidence>
<dbReference type="NCBIfam" id="TIGR03062">
    <property type="entry name" value="pip_yhgE_Cterm"/>
    <property type="match status" value="1"/>
</dbReference>
<feature type="transmembrane region" description="Helical" evidence="5">
    <location>
        <begin position="574"/>
        <end position="597"/>
    </location>
</feature>
<dbReference type="InterPro" id="IPR051328">
    <property type="entry name" value="T7SS_ABC-Transporter"/>
</dbReference>
<feature type="transmembrane region" description="Helical" evidence="5">
    <location>
        <begin position="20"/>
        <end position="43"/>
    </location>
</feature>
<organism evidence="7 8">
    <name type="scientific">Cohnella herbarum</name>
    <dbReference type="NCBI Taxonomy" id="2728023"/>
    <lineage>
        <taxon>Bacteria</taxon>
        <taxon>Bacillati</taxon>
        <taxon>Bacillota</taxon>
        <taxon>Bacilli</taxon>
        <taxon>Bacillales</taxon>
        <taxon>Paenibacillaceae</taxon>
        <taxon>Cohnella</taxon>
    </lineage>
</organism>
<dbReference type="GO" id="GO:0016020">
    <property type="term" value="C:membrane"/>
    <property type="evidence" value="ECO:0007669"/>
    <property type="project" value="UniProtKB-SubCell"/>
</dbReference>
<dbReference type="EMBL" id="CP051680">
    <property type="protein sequence ID" value="QJD83109.1"/>
    <property type="molecule type" value="Genomic_DNA"/>
</dbReference>
<accession>A0A7Z2VHE8</accession>
<gene>
    <name evidence="7" type="ORF">HH215_07930</name>
</gene>
<dbReference type="GO" id="GO:0140359">
    <property type="term" value="F:ABC-type transporter activity"/>
    <property type="evidence" value="ECO:0007669"/>
    <property type="project" value="InterPro"/>
</dbReference>
<dbReference type="InterPro" id="IPR017501">
    <property type="entry name" value="Phage_infect_YhgE_C"/>
</dbReference>
<dbReference type="Gene3D" id="3.40.1710.10">
    <property type="entry name" value="abc type-2 transporter like domain"/>
    <property type="match status" value="1"/>
</dbReference>
<dbReference type="Gene3D" id="1.10.287.950">
    <property type="entry name" value="Methyl-accepting chemotaxis protein"/>
    <property type="match status" value="1"/>
</dbReference>
<evidence type="ECO:0000256" key="4">
    <source>
        <dbReference type="ARBA" id="ARBA00023136"/>
    </source>
</evidence>
<dbReference type="Pfam" id="PF12698">
    <property type="entry name" value="ABC2_membrane_3"/>
    <property type="match status" value="2"/>
</dbReference>
<dbReference type="Proteomes" id="UP000502248">
    <property type="component" value="Chromosome"/>
</dbReference>
<feature type="transmembrane region" description="Helical" evidence="5">
    <location>
        <begin position="633"/>
        <end position="652"/>
    </location>
</feature>
<keyword evidence="2 5" id="KW-0812">Transmembrane</keyword>
<sequence>MRYFQVFNQAFKYFIRQPMLVVTFVAVAFIPILYSGFLIKGAWDPYGQLSGLPVAIVNMDEGASFQGETLNAGQDFVDELRGNNSFHWQFVNEEEAEVGMRGNRYYAAITIPANFSREVASLANDNPVQAEIIFESNSYYNFVAGQISENATKELKEKLSHNLTEAYSRSIYSQFETLSSGLSSAGDGAKKLNEGAASLNDGIVKVAGGISDLANGTAQLNAKVGLLREGSSKVHAGASQLNAGMTEWSAGARQLFDAGKKLQQGAEQAAQGSTGLYNGIKSSKEGADRLTAALKDASSGTKKLGSGLENSISSLSELADGSSRLAAGLQKVIDDHPEWAADTQLSNLLAASQDVSKGTRALLSGQNELLSGSKAVVTGQQQALAGSQAISDAQTRLLQGATDLQGGQKRLFDGLRTYNANFSKIVNGSDKLAQGAGQVGSGAEQLKTGMSQLTNGIGKVADGAAQLKTGSAPLATGAAELAEGARQLDVKLNEAAEKTSTIQANDKMIQMLAQPVTIKSNNERKVSLYGNGIAPYFISMALFAGALVFTTIISGRTTVVEDASGVPLFIAKTLTFGLISIAQSLILVTILVFILGLEVQNVPLFYLYTALVGLTFMLIVQAIVTWLDLPGRFVVLLIMIFQLASSAGTFPLELLPGWAKAMNPWLPMTYSIRGFRDVISSGDYDNLRIQCAYLALYLIVFLTLTFVYFMIKKKKTTDEQLMPVKL</sequence>
<name>A0A7Z2VHE8_9BACL</name>
<feature type="domain" description="ABC-2 type transporter transmembrane" evidence="6">
    <location>
        <begin position="498"/>
        <end position="706"/>
    </location>
</feature>
<feature type="transmembrane region" description="Helical" evidence="5">
    <location>
        <begin position="603"/>
        <end position="626"/>
    </location>
</feature>
<dbReference type="PANTHER" id="PTHR43077:SF5">
    <property type="entry name" value="PHAGE INFECTION PROTEIN"/>
    <property type="match status" value="1"/>
</dbReference>
<keyword evidence="3 5" id="KW-1133">Transmembrane helix</keyword>